<evidence type="ECO:0000313" key="4">
    <source>
        <dbReference type="Proteomes" id="UP000663852"/>
    </source>
</evidence>
<organism evidence="1 4">
    <name type="scientific">Adineta ricciae</name>
    <name type="common">Rotifer</name>
    <dbReference type="NCBI Taxonomy" id="249248"/>
    <lineage>
        <taxon>Eukaryota</taxon>
        <taxon>Metazoa</taxon>
        <taxon>Spiralia</taxon>
        <taxon>Gnathifera</taxon>
        <taxon>Rotifera</taxon>
        <taxon>Eurotatoria</taxon>
        <taxon>Bdelloidea</taxon>
        <taxon>Adinetida</taxon>
        <taxon>Adinetidae</taxon>
        <taxon>Adineta</taxon>
    </lineage>
</organism>
<dbReference type="Proteomes" id="UP000663828">
    <property type="component" value="Unassembled WGS sequence"/>
</dbReference>
<accession>A0A815KEH5</accession>
<dbReference type="Proteomes" id="UP000663852">
    <property type="component" value="Unassembled WGS sequence"/>
</dbReference>
<proteinExistence type="predicted"/>
<reference evidence="1" key="1">
    <citation type="submission" date="2021-02" db="EMBL/GenBank/DDBJ databases">
        <authorList>
            <person name="Nowell W R."/>
        </authorList>
    </citation>
    <scope>NUCLEOTIDE SEQUENCE</scope>
</reference>
<comment type="caution">
    <text evidence="1">The sequence shown here is derived from an EMBL/GenBank/DDBJ whole genome shotgun (WGS) entry which is preliminary data.</text>
</comment>
<evidence type="ECO:0000313" key="3">
    <source>
        <dbReference type="Proteomes" id="UP000663828"/>
    </source>
</evidence>
<protein>
    <submittedName>
        <fullName evidence="1">Uncharacterized protein</fullName>
    </submittedName>
</protein>
<sequence>MSTKVDTGCRELALPQKLVEQLRLKYQKTVAVSSSTQNNVPIKCYGPVLIYWEGIIHSALAYCMPNLDSALPRTIVPGSSIPLISGENPQDIYSFRAGNHEKRLEILLKEPVTVSDYRL</sequence>
<name>A0A815KEH5_ADIRI</name>
<evidence type="ECO:0000313" key="2">
    <source>
        <dbReference type="EMBL" id="CAF1638176.1"/>
    </source>
</evidence>
<dbReference type="EMBL" id="CAJNOJ010000318">
    <property type="protein sequence ID" value="CAF1395065.1"/>
    <property type="molecule type" value="Genomic_DNA"/>
</dbReference>
<dbReference type="EMBL" id="CAJNOR010008833">
    <property type="protein sequence ID" value="CAF1638176.1"/>
    <property type="molecule type" value="Genomic_DNA"/>
</dbReference>
<dbReference type="AlphaFoldDB" id="A0A815KEH5"/>
<keyword evidence="3" id="KW-1185">Reference proteome</keyword>
<evidence type="ECO:0000313" key="1">
    <source>
        <dbReference type="EMBL" id="CAF1395065.1"/>
    </source>
</evidence>
<gene>
    <name evidence="1" type="ORF">EDS130_LOCUS35688</name>
    <name evidence="2" type="ORF">XAT740_LOCUS52834</name>
</gene>